<evidence type="ECO:0000313" key="1">
    <source>
        <dbReference type="EMBL" id="KAI4351339.1"/>
    </source>
</evidence>
<name>A0ACB9PTL1_BAUVA</name>
<proteinExistence type="predicted"/>
<gene>
    <name evidence="1" type="ORF">L6164_005714</name>
</gene>
<evidence type="ECO:0000313" key="2">
    <source>
        <dbReference type="Proteomes" id="UP000828941"/>
    </source>
</evidence>
<comment type="caution">
    <text evidence="1">The sequence shown here is derived from an EMBL/GenBank/DDBJ whole genome shotgun (WGS) entry which is preliminary data.</text>
</comment>
<dbReference type="Proteomes" id="UP000828941">
    <property type="component" value="Chromosome 3"/>
</dbReference>
<reference evidence="1 2" key="1">
    <citation type="journal article" date="2022" name="DNA Res.">
        <title>Chromosomal-level genome assembly of the orchid tree Bauhinia variegata (Leguminosae; Cercidoideae) supports the allotetraploid origin hypothesis of Bauhinia.</title>
        <authorList>
            <person name="Zhong Y."/>
            <person name="Chen Y."/>
            <person name="Zheng D."/>
            <person name="Pang J."/>
            <person name="Liu Y."/>
            <person name="Luo S."/>
            <person name="Meng S."/>
            <person name="Qian L."/>
            <person name="Wei D."/>
            <person name="Dai S."/>
            <person name="Zhou R."/>
        </authorList>
    </citation>
    <scope>NUCLEOTIDE SEQUENCE [LARGE SCALE GENOMIC DNA]</scope>
    <source>
        <strain evidence="1">BV-YZ2020</strain>
    </source>
</reference>
<organism evidence="1 2">
    <name type="scientific">Bauhinia variegata</name>
    <name type="common">Purple orchid tree</name>
    <name type="synonym">Phanera variegata</name>
    <dbReference type="NCBI Taxonomy" id="167791"/>
    <lineage>
        <taxon>Eukaryota</taxon>
        <taxon>Viridiplantae</taxon>
        <taxon>Streptophyta</taxon>
        <taxon>Embryophyta</taxon>
        <taxon>Tracheophyta</taxon>
        <taxon>Spermatophyta</taxon>
        <taxon>Magnoliopsida</taxon>
        <taxon>eudicotyledons</taxon>
        <taxon>Gunneridae</taxon>
        <taxon>Pentapetalae</taxon>
        <taxon>rosids</taxon>
        <taxon>fabids</taxon>
        <taxon>Fabales</taxon>
        <taxon>Fabaceae</taxon>
        <taxon>Cercidoideae</taxon>
        <taxon>Cercideae</taxon>
        <taxon>Bauhiniinae</taxon>
        <taxon>Bauhinia</taxon>
    </lineage>
</organism>
<accession>A0ACB9PTL1</accession>
<sequence length="271" mass="30519">MDNGLVFLITDDDAMEMVSKYKEQAEINVYVEHPIDTPNVVDNEVEVEENDVEVNIDYEVGNEPEIRSGGDESEEVFLASSDDDSVLGGGVEYLTDSSSEDYDSAKDEAYRIDPHEMKYYWEDEYSCLGNGGIDEGKGKGPTENEGIEKGMGEGLVENEGKGKRPIKNEGNDRPKSKTIHGEGSSRVLIGDDGIYINSYEDKDYLIEELHTPQGSEDEGNDRTRWPQFNPNVSYGHARFELSMEFANLDQFKLVVRDYAIHEVKDVIFTKK</sequence>
<keyword evidence="2" id="KW-1185">Reference proteome</keyword>
<protein>
    <submittedName>
        <fullName evidence="1">Uncharacterized protein</fullName>
    </submittedName>
</protein>
<dbReference type="EMBL" id="CM039428">
    <property type="protein sequence ID" value="KAI4351339.1"/>
    <property type="molecule type" value="Genomic_DNA"/>
</dbReference>